<dbReference type="InterPro" id="IPR002781">
    <property type="entry name" value="TM_pro_TauE-like"/>
</dbReference>
<dbReference type="AlphaFoldDB" id="A0A2T5MF51"/>
<evidence type="ECO:0000256" key="6">
    <source>
        <dbReference type="RuleBase" id="RU363041"/>
    </source>
</evidence>
<dbReference type="PANTHER" id="PTHR43483">
    <property type="entry name" value="MEMBRANE TRANSPORTER PROTEIN HI_0806-RELATED"/>
    <property type="match status" value="1"/>
</dbReference>
<keyword evidence="4 6" id="KW-1133">Transmembrane helix</keyword>
<gene>
    <name evidence="7" type="ORF">CJD38_07610</name>
</gene>
<feature type="transmembrane region" description="Helical" evidence="6">
    <location>
        <begin position="6"/>
        <end position="34"/>
    </location>
</feature>
<dbReference type="PANTHER" id="PTHR43483:SF3">
    <property type="entry name" value="MEMBRANE TRANSPORTER PROTEIN HI_0806-RELATED"/>
    <property type="match status" value="1"/>
</dbReference>
<dbReference type="OrthoDB" id="457670at2"/>
<feature type="transmembrane region" description="Helical" evidence="6">
    <location>
        <begin position="46"/>
        <end position="68"/>
    </location>
</feature>
<keyword evidence="3 6" id="KW-0812">Transmembrane</keyword>
<keyword evidence="5 6" id="KW-0472">Membrane</keyword>
<feature type="transmembrane region" description="Helical" evidence="6">
    <location>
        <begin position="245"/>
        <end position="263"/>
    </location>
</feature>
<accession>A0A2T5MF51</accession>
<evidence type="ECO:0000256" key="3">
    <source>
        <dbReference type="ARBA" id="ARBA00022692"/>
    </source>
</evidence>
<feature type="transmembrane region" description="Helical" evidence="6">
    <location>
        <begin position="212"/>
        <end position="233"/>
    </location>
</feature>
<dbReference type="Proteomes" id="UP000244248">
    <property type="component" value="Unassembled WGS sequence"/>
</dbReference>
<dbReference type="RefSeq" id="WP_107939752.1">
    <property type="nucleotide sequence ID" value="NZ_QANS01000003.1"/>
</dbReference>
<comment type="caution">
    <text evidence="7">The sequence shown here is derived from an EMBL/GenBank/DDBJ whole genome shotgun (WGS) entry which is preliminary data.</text>
</comment>
<dbReference type="GO" id="GO:0005886">
    <property type="term" value="C:plasma membrane"/>
    <property type="evidence" value="ECO:0007669"/>
    <property type="project" value="UniProtKB-SubCell"/>
</dbReference>
<evidence type="ECO:0000313" key="8">
    <source>
        <dbReference type="Proteomes" id="UP000244248"/>
    </source>
</evidence>
<feature type="transmembrane region" description="Helical" evidence="6">
    <location>
        <begin position="144"/>
        <end position="168"/>
    </location>
</feature>
<comment type="subcellular location">
    <subcellularLocation>
        <location evidence="6">Cell membrane</location>
        <topology evidence="6">Multi-pass membrane protein</topology>
    </subcellularLocation>
    <subcellularLocation>
        <location evidence="1">Membrane</location>
        <topology evidence="1">Multi-pass membrane protein</topology>
    </subcellularLocation>
</comment>
<sequence>MEQLVIFLATGAIAGVLAGLFGVGGGLIIVPALAWLLPRHGVDASVVMQLAIGTSLAVISATSISSTFAHHKRSGVLWPILKRLAPGLVAGAIMGGFVADALTGNALKKIVGIGALLVALQMWLDLKPQTPRIPRPLGNIELLSAGGVIGILAALIGIGGGSLTVPYLSLRGISMREAVGTAAAAGMPIAWAGAIGFMLAGHGQAHLPAWSLGYVSLAGFVGIASASVLTAPIGARLAHTLPPKALKRAFALMLFLIGLGMLLDSGIA</sequence>
<proteinExistence type="inferred from homology"/>
<evidence type="ECO:0000256" key="2">
    <source>
        <dbReference type="ARBA" id="ARBA00009142"/>
    </source>
</evidence>
<keyword evidence="8" id="KW-1185">Reference proteome</keyword>
<reference evidence="7 8" key="1">
    <citation type="submission" date="2018-04" db="EMBL/GenBank/DDBJ databases">
        <title>Novel species isolated from glacier.</title>
        <authorList>
            <person name="Liu Q."/>
            <person name="Xin Y.-H."/>
        </authorList>
    </citation>
    <scope>NUCLEOTIDE SEQUENCE [LARGE SCALE GENOMIC DNA]</scope>
    <source>
        <strain evidence="7 8">GT1R17</strain>
    </source>
</reference>
<evidence type="ECO:0000256" key="5">
    <source>
        <dbReference type="ARBA" id="ARBA00023136"/>
    </source>
</evidence>
<protein>
    <recommendedName>
        <fullName evidence="6">Probable membrane transporter protein</fullName>
    </recommendedName>
</protein>
<name>A0A2T5MF51_9GAMM</name>
<feature type="transmembrane region" description="Helical" evidence="6">
    <location>
        <begin position="80"/>
        <end position="99"/>
    </location>
</feature>
<feature type="transmembrane region" description="Helical" evidence="6">
    <location>
        <begin position="180"/>
        <end position="200"/>
    </location>
</feature>
<evidence type="ECO:0000256" key="1">
    <source>
        <dbReference type="ARBA" id="ARBA00004141"/>
    </source>
</evidence>
<keyword evidence="6" id="KW-1003">Cell membrane</keyword>
<dbReference type="EMBL" id="QANS01000003">
    <property type="protein sequence ID" value="PTU31210.1"/>
    <property type="molecule type" value="Genomic_DNA"/>
</dbReference>
<comment type="similarity">
    <text evidence="2 6">Belongs to the 4-toluene sulfonate uptake permease (TSUP) (TC 2.A.102) family.</text>
</comment>
<dbReference type="Pfam" id="PF01925">
    <property type="entry name" value="TauE"/>
    <property type="match status" value="1"/>
</dbReference>
<evidence type="ECO:0000256" key="4">
    <source>
        <dbReference type="ARBA" id="ARBA00022989"/>
    </source>
</evidence>
<evidence type="ECO:0000313" key="7">
    <source>
        <dbReference type="EMBL" id="PTU31210.1"/>
    </source>
</evidence>
<organism evidence="7 8">
    <name type="scientific">Stenotrophobium rhamnosiphilum</name>
    <dbReference type="NCBI Taxonomy" id="2029166"/>
    <lineage>
        <taxon>Bacteria</taxon>
        <taxon>Pseudomonadati</taxon>
        <taxon>Pseudomonadota</taxon>
        <taxon>Gammaproteobacteria</taxon>
        <taxon>Nevskiales</taxon>
        <taxon>Nevskiaceae</taxon>
        <taxon>Stenotrophobium</taxon>
    </lineage>
</organism>